<dbReference type="GeneID" id="63683384"/>
<keyword evidence="2" id="KW-1185">Reference proteome</keyword>
<organism evidence="1 2">
    <name type="scientific">Dacryopinax primogenitus (strain DJM 731)</name>
    <name type="common">Brown rot fungus</name>
    <dbReference type="NCBI Taxonomy" id="1858805"/>
    <lineage>
        <taxon>Eukaryota</taxon>
        <taxon>Fungi</taxon>
        <taxon>Dikarya</taxon>
        <taxon>Basidiomycota</taxon>
        <taxon>Agaricomycotina</taxon>
        <taxon>Dacrymycetes</taxon>
        <taxon>Dacrymycetales</taxon>
        <taxon>Dacrymycetaceae</taxon>
        <taxon>Dacryopinax</taxon>
    </lineage>
</organism>
<dbReference type="EMBL" id="JH795861">
    <property type="protein sequence ID" value="EJU02690.1"/>
    <property type="molecule type" value="Genomic_DNA"/>
</dbReference>
<gene>
    <name evidence="1" type="ORF">DACRYDRAFT_106754</name>
</gene>
<dbReference type="Proteomes" id="UP000030653">
    <property type="component" value="Unassembled WGS sequence"/>
</dbReference>
<dbReference type="AlphaFoldDB" id="M5G3A0"/>
<reference evidence="1 2" key="1">
    <citation type="journal article" date="2012" name="Science">
        <title>The Paleozoic origin of enzymatic lignin decomposition reconstructed from 31 fungal genomes.</title>
        <authorList>
            <person name="Floudas D."/>
            <person name="Binder M."/>
            <person name="Riley R."/>
            <person name="Barry K."/>
            <person name="Blanchette R.A."/>
            <person name="Henrissat B."/>
            <person name="Martinez A.T."/>
            <person name="Otillar R."/>
            <person name="Spatafora J.W."/>
            <person name="Yadav J.S."/>
            <person name="Aerts A."/>
            <person name="Benoit I."/>
            <person name="Boyd A."/>
            <person name="Carlson A."/>
            <person name="Copeland A."/>
            <person name="Coutinho P.M."/>
            <person name="de Vries R.P."/>
            <person name="Ferreira P."/>
            <person name="Findley K."/>
            <person name="Foster B."/>
            <person name="Gaskell J."/>
            <person name="Glotzer D."/>
            <person name="Gorecki P."/>
            <person name="Heitman J."/>
            <person name="Hesse C."/>
            <person name="Hori C."/>
            <person name="Igarashi K."/>
            <person name="Jurgens J.A."/>
            <person name="Kallen N."/>
            <person name="Kersten P."/>
            <person name="Kohler A."/>
            <person name="Kuees U."/>
            <person name="Kumar T.K.A."/>
            <person name="Kuo A."/>
            <person name="LaButti K."/>
            <person name="Larrondo L.F."/>
            <person name="Lindquist E."/>
            <person name="Ling A."/>
            <person name="Lombard V."/>
            <person name="Lucas S."/>
            <person name="Lundell T."/>
            <person name="Martin R."/>
            <person name="McLaughlin D.J."/>
            <person name="Morgenstern I."/>
            <person name="Morin E."/>
            <person name="Murat C."/>
            <person name="Nagy L.G."/>
            <person name="Nolan M."/>
            <person name="Ohm R.A."/>
            <person name="Patyshakuliyeva A."/>
            <person name="Rokas A."/>
            <person name="Ruiz-Duenas F.J."/>
            <person name="Sabat G."/>
            <person name="Salamov A."/>
            <person name="Samejima M."/>
            <person name="Schmutz J."/>
            <person name="Slot J.C."/>
            <person name="St John F."/>
            <person name="Stenlid J."/>
            <person name="Sun H."/>
            <person name="Sun S."/>
            <person name="Syed K."/>
            <person name="Tsang A."/>
            <person name="Wiebenga A."/>
            <person name="Young D."/>
            <person name="Pisabarro A."/>
            <person name="Eastwood D.C."/>
            <person name="Martin F."/>
            <person name="Cullen D."/>
            <person name="Grigoriev I.V."/>
            <person name="Hibbett D.S."/>
        </authorList>
    </citation>
    <scope>NUCLEOTIDE SEQUENCE [LARGE SCALE GENOMIC DNA]</scope>
    <source>
        <strain evidence="1 2">DJM-731 SS1</strain>
    </source>
</reference>
<evidence type="ECO:0000313" key="2">
    <source>
        <dbReference type="Proteomes" id="UP000030653"/>
    </source>
</evidence>
<name>M5G3A0_DACPD</name>
<accession>M5G3A0</accession>
<dbReference type="HOGENOM" id="CLU_110318_0_0_1"/>
<evidence type="ECO:0000313" key="1">
    <source>
        <dbReference type="EMBL" id="EJU02690.1"/>
    </source>
</evidence>
<dbReference type="RefSeq" id="XP_040629584.1">
    <property type="nucleotide sequence ID" value="XM_040768322.1"/>
</dbReference>
<protein>
    <submittedName>
        <fullName evidence="1">Uncharacterized protein</fullName>
    </submittedName>
</protein>
<sequence length="176" mass="19496">MAKPNTHKSAAKPKDEHAAMLKTAAAIVACMHKDVEDPRFLPLVKYLDIKPFSNMVALLLNSPQSALVHDLPEKWVQLFAANQQEELAALSVPPEEDEEEDKEEKQFNAMLSGFLMSLVSLASPLGKLEKAKAEAKEMMLAKAVMPHLDEGTMQMPLVTRACRRPSKADSQCRVDD</sequence>
<proteinExistence type="predicted"/>